<proteinExistence type="predicted"/>
<sequence length="289" mass="32666">MNTLETMNEAIHYIENHLTETVDFSEVARVARCSQYHFQRMFSFLAGVTLSEYIRRRRLTMAAFELENSETKVIDVALKYGYHSPDSFARAFQSQHGVTPTEAKGKGTSLKAFPRMAFQLSIEGGKEMNYRIEEKAAFQVVGKKKKVNLIYEGVNPEIAEFVESISDSTFNQIESLSDREPSGLLSVSANFTEDRSKKGQLDYYLAAATTKQAPENLDQLDVSALTWAVFTIEGPFPKALQDVWGRIFSEWLPSSDYELAEGPEILWNEEGAKEGRTAKSEIWMPVAKK</sequence>
<keyword evidence="6" id="KW-1185">Reference proteome</keyword>
<dbReference type="GO" id="GO:0003700">
    <property type="term" value="F:DNA-binding transcription factor activity"/>
    <property type="evidence" value="ECO:0007669"/>
    <property type="project" value="InterPro"/>
</dbReference>
<dbReference type="SMART" id="SM00871">
    <property type="entry name" value="AraC_E_bind"/>
    <property type="match status" value="1"/>
</dbReference>
<keyword evidence="3" id="KW-0804">Transcription</keyword>
<evidence type="ECO:0000313" key="6">
    <source>
        <dbReference type="Proteomes" id="UP000319756"/>
    </source>
</evidence>
<dbReference type="RefSeq" id="WP_142090829.1">
    <property type="nucleotide sequence ID" value="NZ_CP035485.1"/>
</dbReference>
<keyword evidence="1" id="KW-0805">Transcription regulation</keyword>
<keyword evidence="2" id="KW-0238">DNA-binding</keyword>
<dbReference type="AlphaFoldDB" id="A0A514LKD0"/>
<dbReference type="InterPro" id="IPR011256">
    <property type="entry name" value="Reg_factor_effector_dom_sf"/>
</dbReference>
<dbReference type="Proteomes" id="UP000319756">
    <property type="component" value="Chromosome"/>
</dbReference>
<dbReference type="PRINTS" id="PR00032">
    <property type="entry name" value="HTHARAC"/>
</dbReference>
<dbReference type="GO" id="GO:0043565">
    <property type="term" value="F:sequence-specific DNA binding"/>
    <property type="evidence" value="ECO:0007669"/>
    <property type="project" value="InterPro"/>
</dbReference>
<name>A0A514LKD0_9BACI</name>
<reference evidence="6" key="1">
    <citation type="submission" date="2019-01" db="EMBL/GenBank/DDBJ databases">
        <title>Genomic analysis of Salicibibacter sp. NKC3-5.</title>
        <authorList>
            <person name="Oh Y.J."/>
        </authorList>
    </citation>
    <scope>NUCLEOTIDE SEQUENCE [LARGE SCALE GENOMIC DNA]</scope>
    <source>
        <strain evidence="6">NKC3-5</strain>
    </source>
</reference>
<dbReference type="EMBL" id="CP035485">
    <property type="protein sequence ID" value="QDI92320.1"/>
    <property type="molecule type" value="Genomic_DNA"/>
</dbReference>
<evidence type="ECO:0000313" key="5">
    <source>
        <dbReference type="EMBL" id="QDI92320.1"/>
    </source>
</evidence>
<evidence type="ECO:0000256" key="2">
    <source>
        <dbReference type="ARBA" id="ARBA00023125"/>
    </source>
</evidence>
<accession>A0A514LKD0</accession>
<dbReference type="PROSITE" id="PS00041">
    <property type="entry name" value="HTH_ARAC_FAMILY_1"/>
    <property type="match status" value="1"/>
</dbReference>
<dbReference type="SMART" id="SM00342">
    <property type="entry name" value="HTH_ARAC"/>
    <property type="match status" value="1"/>
</dbReference>
<dbReference type="InterPro" id="IPR050959">
    <property type="entry name" value="MarA-like"/>
</dbReference>
<organism evidence="5 6">
    <name type="scientific">Salicibibacter halophilus</name>
    <dbReference type="NCBI Taxonomy" id="2502791"/>
    <lineage>
        <taxon>Bacteria</taxon>
        <taxon>Bacillati</taxon>
        <taxon>Bacillota</taxon>
        <taxon>Bacilli</taxon>
        <taxon>Bacillales</taxon>
        <taxon>Bacillaceae</taxon>
        <taxon>Salicibibacter</taxon>
    </lineage>
</organism>
<dbReference type="OrthoDB" id="9801123at2"/>
<dbReference type="SUPFAM" id="SSF46689">
    <property type="entry name" value="Homeodomain-like"/>
    <property type="match status" value="2"/>
</dbReference>
<dbReference type="PANTHER" id="PTHR47504">
    <property type="entry name" value="RIGHT ORIGIN-BINDING PROTEIN"/>
    <property type="match status" value="1"/>
</dbReference>
<evidence type="ECO:0000256" key="1">
    <source>
        <dbReference type="ARBA" id="ARBA00023015"/>
    </source>
</evidence>
<dbReference type="InterPro" id="IPR020449">
    <property type="entry name" value="Tscrpt_reg_AraC-type_HTH"/>
</dbReference>
<gene>
    <name evidence="5" type="ORF">EPH95_14900</name>
</gene>
<dbReference type="InterPro" id="IPR010499">
    <property type="entry name" value="AraC_E-bd"/>
</dbReference>
<dbReference type="SUPFAM" id="SSF55136">
    <property type="entry name" value="Probable bacterial effector-binding domain"/>
    <property type="match status" value="1"/>
</dbReference>
<dbReference type="PANTHER" id="PTHR47504:SF5">
    <property type="entry name" value="RIGHT ORIGIN-BINDING PROTEIN"/>
    <property type="match status" value="1"/>
</dbReference>
<evidence type="ECO:0000256" key="3">
    <source>
        <dbReference type="ARBA" id="ARBA00023163"/>
    </source>
</evidence>
<feature type="domain" description="HTH araC/xylS-type" evidence="4">
    <location>
        <begin position="8"/>
        <end position="106"/>
    </location>
</feature>
<dbReference type="PROSITE" id="PS01124">
    <property type="entry name" value="HTH_ARAC_FAMILY_2"/>
    <property type="match status" value="1"/>
</dbReference>
<dbReference type="InterPro" id="IPR018060">
    <property type="entry name" value="HTH_AraC"/>
</dbReference>
<dbReference type="Gene3D" id="3.20.80.10">
    <property type="entry name" value="Regulatory factor, effector binding domain"/>
    <property type="match status" value="1"/>
</dbReference>
<dbReference type="Pfam" id="PF06445">
    <property type="entry name" value="GyrI-like"/>
    <property type="match status" value="1"/>
</dbReference>
<dbReference type="Gene3D" id="1.10.10.60">
    <property type="entry name" value="Homeodomain-like"/>
    <property type="match status" value="2"/>
</dbReference>
<dbReference type="Pfam" id="PF12833">
    <property type="entry name" value="HTH_18"/>
    <property type="match status" value="1"/>
</dbReference>
<dbReference type="InterPro" id="IPR029442">
    <property type="entry name" value="GyrI-like"/>
</dbReference>
<protein>
    <submittedName>
        <fullName evidence="5">AraC family transcriptional regulator</fullName>
    </submittedName>
</protein>
<evidence type="ECO:0000259" key="4">
    <source>
        <dbReference type="PROSITE" id="PS01124"/>
    </source>
</evidence>
<dbReference type="KEGG" id="sale:EPH95_14900"/>
<dbReference type="InterPro" id="IPR009057">
    <property type="entry name" value="Homeodomain-like_sf"/>
</dbReference>
<dbReference type="InterPro" id="IPR018062">
    <property type="entry name" value="HTH_AraC-typ_CS"/>
</dbReference>